<sequence>MTRFTDRVFLISGGARGIGTAQARFLVAEGARVVIADVLIEEGNKLAQELGDACIFQPLDVTSEAQWDAAVLVARGMGKLHGLVNNAGVYTPLPLTETDTAQFERHMRINQLGTFLGMRAVVSAFEETGSGTIVNMSSTVALRSAPNSIAYTASKWAVRGMTKAAALELADRNIRVNSVHPGPIDTDMLNVRSREENLRRVQQVPMKRLGTKEEIAKLVLFLLSDDSLYMTGSEVAIDGGASL</sequence>
<evidence type="ECO:0000256" key="2">
    <source>
        <dbReference type="ARBA" id="ARBA00023002"/>
    </source>
</evidence>
<evidence type="ECO:0000256" key="1">
    <source>
        <dbReference type="ARBA" id="ARBA00006484"/>
    </source>
</evidence>
<comment type="similarity">
    <text evidence="1">Belongs to the short-chain dehydrogenases/reductases (SDR) family.</text>
</comment>
<feature type="domain" description="Ketoreductase" evidence="4">
    <location>
        <begin position="7"/>
        <end position="173"/>
    </location>
</feature>
<gene>
    <name evidence="5" type="ORF">HNR39_002990</name>
</gene>
<evidence type="ECO:0000313" key="5">
    <source>
        <dbReference type="EMBL" id="MBB5201141.1"/>
    </source>
</evidence>
<evidence type="ECO:0000313" key="6">
    <source>
        <dbReference type="Proteomes" id="UP000571084"/>
    </source>
</evidence>
<dbReference type="InterPro" id="IPR020904">
    <property type="entry name" value="Sc_DH/Rdtase_CS"/>
</dbReference>
<organism evidence="5 6">
    <name type="scientific">Glaciimonas immobilis</name>
    <dbReference type="NCBI Taxonomy" id="728004"/>
    <lineage>
        <taxon>Bacteria</taxon>
        <taxon>Pseudomonadati</taxon>
        <taxon>Pseudomonadota</taxon>
        <taxon>Betaproteobacteria</taxon>
        <taxon>Burkholderiales</taxon>
        <taxon>Oxalobacteraceae</taxon>
        <taxon>Glaciimonas</taxon>
    </lineage>
</organism>
<keyword evidence="2 5" id="KW-0560">Oxidoreductase</keyword>
<evidence type="ECO:0000256" key="3">
    <source>
        <dbReference type="ARBA" id="ARBA00023027"/>
    </source>
</evidence>
<dbReference type="Pfam" id="PF13561">
    <property type="entry name" value="adh_short_C2"/>
    <property type="match status" value="1"/>
</dbReference>
<dbReference type="EC" id="1.1.1.53" evidence="5"/>
<protein>
    <submittedName>
        <fullName evidence="5">3alpha(Or 20beta)-hydroxysteroid dehydrogenase</fullName>
        <ecNumber evidence="5">1.1.1.53</ecNumber>
    </submittedName>
</protein>
<dbReference type="PRINTS" id="PR00080">
    <property type="entry name" value="SDRFAMILY"/>
</dbReference>
<dbReference type="SUPFAM" id="SSF51735">
    <property type="entry name" value="NAD(P)-binding Rossmann-fold domains"/>
    <property type="match status" value="1"/>
</dbReference>
<dbReference type="EMBL" id="JACHHQ010000006">
    <property type="protein sequence ID" value="MBB5201141.1"/>
    <property type="molecule type" value="Genomic_DNA"/>
</dbReference>
<evidence type="ECO:0000259" key="4">
    <source>
        <dbReference type="SMART" id="SM00822"/>
    </source>
</evidence>
<dbReference type="InterPro" id="IPR002347">
    <property type="entry name" value="SDR_fam"/>
</dbReference>
<dbReference type="PRINTS" id="PR00081">
    <property type="entry name" value="GDHRDH"/>
</dbReference>
<keyword evidence="6" id="KW-1185">Reference proteome</keyword>
<dbReference type="PROSITE" id="PS00061">
    <property type="entry name" value="ADH_SHORT"/>
    <property type="match status" value="1"/>
</dbReference>
<keyword evidence="3" id="KW-0520">NAD</keyword>
<dbReference type="Proteomes" id="UP000571084">
    <property type="component" value="Unassembled WGS sequence"/>
</dbReference>
<accession>A0A840RX68</accession>
<dbReference type="PANTHER" id="PTHR24321:SF8">
    <property type="entry name" value="ESTRADIOL 17-BETA-DEHYDROGENASE 8-RELATED"/>
    <property type="match status" value="1"/>
</dbReference>
<dbReference type="InterPro" id="IPR036291">
    <property type="entry name" value="NAD(P)-bd_dom_sf"/>
</dbReference>
<reference evidence="5 6" key="1">
    <citation type="submission" date="2020-08" db="EMBL/GenBank/DDBJ databases">
        <title>Genomic Encyclopedia of Type Strains, Phase IV (KMG-IV): sequencing the most valuable type-strain genomes for metagenomic binning, comparative biology and taxonomic classification.</title>
        <authorList>
            <person name="Goeker M."/>
        </authorList>
    </citation>
    <scope>NUCLEOTIDE SEQUENCE [LARGE SCALE GENOMIC DNA]</scope>
    <source>
        <strain evidence="5 6">DSM 23240</strain>
    </source>
</reference>
<proteinExistence type="inferred from homology"/>
<name>A0A840RX68_9BURK</name>
<dbReference type="SMART" id="SM00822">
    <property type="entry name" value="PKS_KR"/>
    <property type="match status" value="1"/>
</dbReference>
<dbReference type="GO" id="GO:0047044">
    <property type="term" value="F:androstan-3-alpha,17-beta-diol dehydrogenase (NAD+) activity"/>
    <property type="evidence" value="ECO:0007669"/>
    <property type="project" value="UniProtKB-EC"/>
</dbReference>
<comment type="caution">
    <text evidence="5">The sequence shown here is derived from an EMBL/GenBank/DDBJ whole genome shotgun (WGS) entry which is preliminary data.</text>
</comment>
<dbReference type="InterPro" id="IPR057326">
    <property type="entry name" value="KR_dom"/>
</dbReference>
<dbReference type="Gene3D" id="3.40.50.720">
    <property type="entry name" value="NAD(P)-binding Rossmann-like Domain"/>
    <property type="match status" value="1"/>
</dbReference>
<dbReference type="RefSeq" id="WP_168056729.1">
    <property type="nucleotide sequence ID" value="NZ_JAAOZT010000012.1"/>
</dbReference>
<dbReference type="FunFam" id="3.40.50.720:FF:000084">
    <property type="entry name" value="Short-chain dehydrogenase reductase"/>
    <property type="match status" value="1"/>
</dbReference>
<dbReference type="AlphaFoldDB" id="A0A840RX68"/>
<dbReference type="PANTHER" id="PTHR24321">
    <property type="entry name" value="DEHYDROGENASES, SHORT CHAIN"/>
    <property type="match status" value="1"/>
</dbReference>